<feature type="domain" description="Alpha-D-phosphohexomutase alpha/beta/alpha" evidence="19">
    <location>
        <begin position="324"/>
        <end position="448"/>
    </location>
</feature>
<sequence length="563" mass="62867">MNTTCQRLYQRWMKFPGLDEDLKQSLRSLDPAGIEEAFYRYLEFGTAGMRGLIGAGTNRMNRYTVRRTTEGLARHLEGRGEAVKQRGVVIAYDSRRKSPEFAEEAAGVLAFHGIRVHLFPSLRPTPMLSFAVRHLQAAAGIMITASHNPAPYNGYKVYGEDGAQIPPHQLKAILTEMEGIQDELTLPVLSLDEGREAGWIRILDPKVDRAYTERLHTLSLRGKKKTNGDLSIVFTPLHGTGNLPVRRILEELGYTGVQTVPEQEQPDPEFPTVTAPNPEDPQALDLALKQARDQSADLVIGTDPDADRLGLLARNRTGDYVAFNGNQIGALLLQYLLEKRKERGTLPENGVILKSLVTSELGRSIAGGFGVSTEDVLTGFKYIAEKIKEYEESGRHTFLFGYEESYGYLPGDFVRDKDAVQTALLCCEMAAHYKDKGLTLDEVLHGIFEEHGWYREALFSFTFEGKAGLEKMASIMERFRTRPPGVIGGLSVRELKDYQQGIDGLPAANVLKYRLEGGSWIAIRPSGTEPKIKFYFSVVAPSEEEARTRLDRLQRVVRGMLED</sequence>
<name>A0A2T6B2S2_9BACL</name>
<dbReference type="GO" id="GO:0004614">
    <property type="term" value="F:phosphoglucomutase activity"/>
    <property type="evidence" value="ECO:0007669"/>
    <property type="project" value="UniProtKB-EC"/>
</dbReference>
<evidence type="ECO:0000256" key="7">
    <source>
        <dbReference type="ARBA" id="ARBA00022526"/>
    </source>
</evidence>
<comment type="pathway">
    <text evidence="3">Glycolipid metabolism; diglucosyl-diacylglycerol biosynthesis.</text>
</comment>
<dbReference type="Proteomes" id="UP000244240">
    <property type="component" value="Unassembled WGS sequence"/>
</dbReference>
<evidence type="ECO:0000259" key="18">
    <source>
        <dbReference type="Pfam" id="PF02879"/>
    </source>
</evidence>
<dbReference type="InterPro" id="IPR016055">
    <property type="entry name" value="A-D-PHexomutase_a/b/a-I/II/III"/>
</dbReference>
<evidence type="ECO:0000256" key="4">
    <source>
        <dbReference type="ARBA" id="ARBA00005189"/>
    </source>
</evidence>
<dbReference type="GO" id="GO:0006006">
    <property type="term" value="P:glucose metabolic process"/>
    <property type="evidence" value="ECO:0007669"/>
    <property type="project" value="UniProtKB-KW"/>
</dbReference>
<dbReference type="Gene3D" id="3.40.120.10">
    <property type="entry name" value="Alpha-D-Glucose-1,6-Bisphosphate, subunit A, domain 3"/>
    <property type="match status" value="3"/>
</dbReference>
<evidence type="ECO:0000256" key="9">
    <source>
        <dbReference type="ARBA" id="ARBA00022723"/>
    </source>
</evidence>
<keyword evidence="7" id="KW-0119">Carbohydrate metabolism</keyword>
<dbReference type="RefSeq" id="WP_108026312.1">
    <property type="nucleotide sequence ID" value="NZ_QBKR01000037.1"/>
</dbReference>
<dbReference type="GO" id="GO:0008973">
    <property type="term" value="F:phosphopentomutase activity"/>
    <property type="evidence" value="ECO:0007669"/>
    <property type="project" value="TreeGrafter"/>
</dbReference>
<dbReference type="PROSITE" id="PS00710">
    <property type="entry name" value="PGM_PMM"/>
    <property type="match status" value="1"/>
</dbReference>
<evidence type="ECO:0000256" key="12">
    <source>
        <dbReference type="ARBA" id="ARBA00039995"/>
    </source>
</evidence>
<dbReference type="SUPFAM" id="SSF55957">
    <property type="entry name" value="Phosphoglucomutase, C-terminal domain"/>
    <property type="match status" value="1"/>
</dbReference>
<comment type="caution">
    <text evidence="20">The sequence shown here is derived from an EMBL/GenBank/DDBJ whole genome shotgun (WGS) entry which is preliminary data.</text>
</comment>
<keyword evidence="7" id="KW-0313">Glucose metabolism</keyword>
<evidence type="ECO:0000256" key="10">
    <source>
        <dbReference type="ARBA" id="ARBA00022842"/>
    </source>
</evidence>
<keyword evidence="9 15" id="KW-0479">Metal-binding</keyword>
<evidence type="ECO:0000256" key="13">
    <source>
        <dbReference type="ARBA" id="ARBA00041398"/>
    </source>
</evidence>
<evidence type="ECO:0000256" key="3">
    <source>
        <dbReference type="ARBA" id="ARBA00005164"/>
    </source>
</evidence>
<dbReference type="InterPro" id="IPR005841">
    <property type="entry name" value="Alpha-D-phosphohexomutase_SF"/>
</dbReference>
<dbReference type="Pfam" id="PF02880">
    <property type="entry name" value="PGM_PMM_III"/>
    <property type="match status" value="1"/>
</dbReference>
<comment type="similarity">
    <text evidence="5 15">Belongs to the phosphohexose mutase family.</text>
</comment>
<comment type="cofactor">
    <cofactor evidence="2">
        <name>Mg(2+)</name>
        <dbReference type="ChEBI" id="CHEBI:18420"/>
    </cofactor>
</comment>
<evidence type="ECO:0000256" key="15">
    <source>
        <dbReference type="RuleBase" id="RU004326"/>
    </source>
</evidence>
<dbReference type="InterPro" id="IPR005845">
    <property type="entry name" value="A-D-PHexomutase_a/b/a-II"/>
</dbReference>
<dbReference type="Gene3D" id="3.30.310.50">
    <property type="entry name" value="Alpha-D-phosphohexomutase, C-terminal domain"/>
    <property type="match status" value="1"/>
</dbReference>
<gene>
    <name evidence="20" type="ORF">C8P63_13720</name>
</gene>
<evidence type="ECO:0000256" key="11">
    <source>
        <dbReference type="ARBA" id="ARBA00023235"/>
    </source>
</evidence>
<dbReference type="Pfam" id="PF02878">
    <property type="entry name" value="PGM_PMM_I"/>
    <property type="match status" value="1"/>
</dbReference>
<dbReference type="InterPro" id="IPR005843">
    <property type="entry name" value="A-D-PHexomutase_C"/>
</dbReference>
<dbReference type="EC" id="5.4.2.2" evidence="6"/>
<dbReference type="PANTHER" id="PTHR45745:SF1">
    <property type="entry name" value="PHOSPHOGLUCOMUTASE 2B-RELATED"/>
    <property type="match status" value="1"/>
</dbReference>
<evidence type="ECO:0000256" key="14">
    <source>
        <dbReference type="ARBA" id="ARBA00041467"/>
    </source>
</evidence>
<reference evidence="20 21" key="1">
    <citation type="submission" date="2018-04" db="EMBL/GenBank/DDBJ databases">
        <title>Genomic Encyclopedia of Archaeal and Bacterial Type Strains, Phase II (KMG-II): from individual species to whole genera.</title>
        <authorList>
            <person name="Goeker M."/>
        </authorList>
    </citation>
    <scope>NUCLEOTIDE SEQUENCE [LARGE SCALE GENOMIC DNA]</scope>
    <source>
        <strain evidence="20 21">DSM 45787</strain>
    </source>
</reference>
<comment type="pathway">
    <text evidence="4">Lipid metabolism.</text>
</comment>
<dbReference type="PANTHER" id="PTHR45745">
    <property type="entry name" value="PHOSPHOMANNOMUTASE 45A"/>
    <property type="match status" value="1"/>
</dbReference>
<keyword evidence="8" id="KW-0597">Phosphoprotein</keyword>
<dbReference type="SUPFAM" id="SSF53738">
    <property type="entry name" value="Phosphoglucomutase, first 3 domains"/>
    <property type="match status" value="3"/>
</dbReference>
<dbReference type="CDD" id="cd05799">
    <property type="entry name" value="PGM2"/>
    <property type="match status" value="1"/>
</dbReference>
<evidence type="ECO:0000259" key="19">
    <source>
        <dbReference type="Pfam" id="PF02880"/>
    </source>
</evidence>
<dbReference type="InterPro" id="IPR036900">
    <property type="entry name" value="A-D-PHexomutase_C_sf"/>
</dbReference>
<keyword evidence="10 15" id="KW-0460">Magnesium</keyword>
<comment type="catalytic activity">
    <reaction evidence="1">
        <text>alpha-D-glucose 1-phosphate = alpha-D-glucose 6-phosphate</text>
        <dbReference type="Rhea" id="RHEA:23536"/>
        <dbReference type="ChEBI" id="CHEBI:58225"/>
        <dbReference type="ChEBI" id="CHEBI:58601"/>
        <dbReference type="EC" id="5.4.2.2"/>
    </reaction>
</comment>
<dbReference type="GO" id="GO:0000287">
    <property type="term" value="F:magnesium ion binding"/>
    <property type="evidence" value="ECO:0007669"/>
    <property type="project" value="InterPro"/>
</dbReference>
<evidence type="ECO:0000259" key="17">
    <source>
        <dbReference type="Pfam" id="PF02878"/>
    </source>
</evidence>
<dbReference type="EMBL" id="QBKR01000037">
    <property type="protein sequence ID" value="PTX50354.1"/>
    <property type="molecule type" value="Genomic_DNA"/>
</dbReference>
<dbReference type="InterPro" id="IPR005844">
    <property type="entry name" value="A-D-PHexomutase_a/b/a-I"/>
</dbReference>
<evidence type="ECO:0000256" key="2">
    <source>
        <dbReference type="ARBA" id="ARBA00001946"/>
    </source>
</evidence>
<feature type="domain" description="Alpha-D-phosphohexomutase alpha/beta/alpha" evidence="18">
    <location>
        <begin position="210"/>
        <end position="312"/>
    </location>
</feature>
<proteinExistence type="inferred from homology"/>
<evidence type="ECO:0000313" key="20">
    <source>
        <dbReference type="EMBL" id="PTX50354.1"/>
    </source>
</evidence>
<dbReference type="InterPro" id="IPR005846">
    <property type="entry name" value="A-D-PHexomutase_a/b/a-III"/>
</dbReference>
<evidence type="ECO:0000259" key="16">
    <source>
        <dbReference type="Pfam" id="PF00408"/>
    </source>
</evidence>
<evidence type="ECO:0000256" key="5">
    <source>
        <dbReference type="ARBA" id="ARBA00010231"/>
    </source>
</evidence>
<feature type="domain" description="Alpha-D-phosphohexomutase alpha/beta/alpha" evidence="17">
    <location>
        <begin position="43"/>
        <end position="180"/>
    </location>
</feature>
<dbReference type="Pfam" id="PF00408">
    <property type="entry name" value="PGM_PMM_IV"/>
    <property type="match status" value="1"/>
</dbReference>
<organism evidence="20 21">
    <name type="scientific">Melghirimyces profundicolus</name>
    <dbReference type="NCBI Taxonomy" id="1242148"/>
    <lineage>
        <taxon>Bacteria</taxon>
        <taxon>Bacillati</taxon>
        <taxon>Bacillota</taxon>
        <taxon>Bacilli</taxon>
        <taxon>Bacillales</taxon>
        <taxon>Thermoactinomycetaceae</taxon>
        <taxon>Melghirimyces</taxon>
    </lineage>
</organism>
<feature type="domain" description="Alpha-D-phosphohexomutase C-terminal" evidence="16">
    <location>
        <begin position="507"/>
        <end position="548"/>
    </location>
</feature>
<keyword evidence="21" id="KW-1185">Reference proteome</keyword>
<evidence type="ECO:0000256" key="6">
    <source>
        <dbReference type="ARBA" id="ARBA00012728"/>
    </source>
</evidence>
<dbReference type="InterPro" id="IPR016066">
    <property type="entry name" value="A-D-PHexomutase_CS"/>
</dbReference>
<dbReference type="OrthoDB" id="9806956at2"/>
<dbReference type="Pfam" id="PF02879">
    <property type="entry name" value="PGM_PMM_II"/>
    <property type="match status" value="1"/>
</dbReference>
<keyword evidence="11" id="KW-0413">Isomerase</keyword>
<evidence type="ECO:0000256" key="8">
    <source>
        <dbReference type="ARBA" id="ARBA00022553"/>
    </source>
</evidence>
<evidence type="ECO:0000313" key="21">
    <source>
        <dbReference type="Proteomes" id="UP000244240"/>
    </source>
</evidence>
<evidence type="ECO:0000256" key="1">
    <source>
        <dbReference type="ARBA" id="ARBA00000443"/>
    </source>
</evidence>
<protein>
    <recommendedName>
        <fullName evidence="12">Phosphoglucomutase</fullName>
        <ecNumber evidence="6">5.4.2.2</ecNumber>
    </recommendedName>
    <alternativeName>
        <fullName evidence="14">Alpha-phosphoglucomutase</fullName>
    </alternativeName>
    <alternativeName>
        <fullName evidence="13">Glucose phosphomutase</fullName>
    </alternativeName>
</protein>
<dbReference type="PRINTS" id="PR00509">
    <property type="entry name" value="PGMPMM"/>
</dbReference>
<dbReference type="AlphaFoldDB" id="A0A2T6B2S2"/>
<accession>A0A2T6B2S2</accession>
<dbReference type="GO" id="GO:0006166">
    <property type="term" value="P:purine ribonucleoside salvage"/>
    <property type="evidence" value="ECO:0007669"/>
    <property type="project" value="TreeGrafter"/>
</dbReference>